<protein>
    <submittedName>
        <fullName evidence="1">Uncharacterized protein</fullName>
    </submittedName>
</protein>
<dbReference type="AlphaFoldDB" id="A0AAU9J1U3"/>
<gene>
    <name evidence="1" type="ORF">BSTOLATCC_MIC20212</name>
</gene>
<sequence length="352" mass="40905">MAESALNVIYTLRNKTAEILSRPNNRELERDFRTACSAIQNNSSLHDPLVMQAYQDYLNAYQQKTSLYNIASDYKEDKTYLYIYNTEIKTVEVKNLQRKLRLDQCVGITQLPNGKLFYSGSGITILIGVNGGVKVLPPGPFSEDPTCIYFNYSVYCFGIYSFGKFTKSGLPLSYRFDLDQNRWIKLSPTPKDGSTWNSIIFNGSILISGCQNRNLFLYSIDIDSFSTIPYEFTEYSRKILINAERLYLIESPGWIYESEIGSYLNWRRIRKSIIKSKFTQVYCVYNKGGIYISTIDRSAREYYYFDLDQKHLIDLAYYSKNFWLSRVGKKIKAINEIARLLSLILIIWMNEV</sequence>
<dbReference type="InterPro" id="IPR011043">
    <property type="entry name" value="Gal_Oxase/kelch_b-propeller"/>
</dbReference>
<comment type="caution">
    <text evidence="1">The sequence shown here is derived from an EMBL/GenBank/DDBJ whole genome shotgun (WGS) entry which is preliminary data.</text>
</comment>
<dbReference type="InterPro" id="IPR015915">
    <property type="entry name" value="Kelch-typ_b-propeller"/>
</dbReference>
<name>A0AAU9J1U3_9CILI</name>
<dbReference type="Proteomes" id="UP001162131">
    <property type="component" value="Unassembled WGS sequence"/>
</dbReference>
<accession>A0AAU9J1U3</accession>
<dbReference type="EMBL" id="CAJZBQ010000019">
    <property type="protein sequence ID" value="CAG9317907.1"/>
    <property type="molecule type" value="Genomic_DNA"/>
</dbReference>
<dbReference type="SUPFAM" id="SSF50965">
    <property type="entry name" value="Galactose oxidase, central domain"/>
    <property type="match status" value="1"/>
</dbReference>
<keyword evidence="2" id="KW-1185">Reference proteome</keyword>
<evidence type="ECO:0000313" key="1">
    <source>
        <dbReference type="EMBL" id="CAG9317907.1"/>
    </source>
</evidence>
<organism evidence="1 2">
    <name type="scientific">Blepharisma stoltei</name>
    <dbReference type="NCBI Taxonomy" id="1481888"/>
    <lineage>
        <taxon>Eukaryota</taxon>
        <taxon>Sar</taxon>
        <taxon>Alveolata</taxon>
        <taxon>Ciliophora</taxon>
        <taxon>Postciliodesmatophora</taxon>
        <taxon>Heterotrichea</taxon>
        <taxon>Heterotrichida</taxon>
        <taxon>Blepharismidae</taxon>
        <taxon>Blepharisma</taxon>
    </lineage>
</organism>
<evidence type="ECO:0000313" key="2">
    <source>
        <dbReference type="Proteomes" id="UP001162131"/>
    </source>
</evidence>
<dbReference type="Gene3D" id="2.120.10.80">
    <property type="entry name" value="Kelch-type beta propeller"/>
    <property type="match status" value="1"/>
</dbReference>
<reference evidence="1" key="1">
    <citation type="submission" date="2021-09" db="EMBL/GenBank/DDBJ databases">
        <authorList>
            <consortium name="AG Swart"/>
            <person name="Singh M."/>
            <person name="Singh A."/>
            <person name="Seah K."/>
            <person name="Emmerich C."/>
        </authorList>
    </citation>
    <scope>NUCLEOTIDE SEQUENCE</scope>
    <source>
        <strain evidence="1">ATCC30299</strain>
    </source>
</reference>
<proteinExistence type="predicted"/>